<feature type="domain" description="Cytosol aminopeptidase" evidence="20">
    <location>
        <begin position="371"/>
        <end position="378"/>
    </location>
</feature>
<dbReference type="Pfam" id="PF00883">
    <property type="entry name" value="Peptidase_M17"/>
    <property type="match status" value="1"/>
</dbReference>
<keyword evidence="9" id="KW-0378">Hydrolase</keyword>
<dbReference type="Pfam" id="PF02789">
    <property type="entry name" value="Peptidase_M17_N"/>
    <property type="match status" value="1"/>
</dbReference>
<proteinExistence type="evidence at transcript level"/>
<organism evidence="21">
    <name type="scientific">Magallana gigas</name>
    <name type="common">Pacific oyster</name>
    <name type="synonym">Crassostrea gigas</name>
    <dbReference type="NCBI Taxonomy" id="29159"/>
    <lineage>
        <taxon>Eukaryota</taxon>
        <taxon>Metazoa</taxon>
        <taxon>Spiralia</taxon>
        <taxon>Lophotrochozoa</taxon>
        <taxon>Mollusca</taxon>
        <taxon>Bivalvia</taxon>
        <taxon>Autobranchia</taxon>
        <taxon>Pteriomorphia</taxon>
        <taxon>Ostreida</taxon>
        <taxon>Ostreoidea</taxon>
        <taxon>Ostreidae</taxon>
        <taxon>Magallana</taxon>
    </lineage>
</organism>
<dbReference type="EMBL" id="FJ347742">
    <property type="protein sequence ID" value="ACJ05335.1"/>
    <property type="molecule type" value="mRNA"/>
</dbReference>
<evidence type="ECO:0000256" key="18">
    <source>
        <dbReference type="ARBA" id="ARBA00047881"/>
    </source>
</evidence>
<comment type="function">
    <text evidence="17">Cytosolic metallopeptidase that catalyzes the removal of unsubstituted N-terminal hydrophobic amino acids from various peptides. The presence of Zn(2+) ions is essential for the peptidase activity, and the association with other cofactors can modulate the substrate spectificity of the enzyme. For instance, in the presence of Mn(2+), it displays a specific Cys-Gly hydrolyzing activity of Cys-Gly-S-conjugates. Involved in the metabolism of glutathione and in the degradation of glutathione S-conjugates, which may play a role in the control of the cell redox status.</text>
</comment>
<dbReference type="InterPro" id="IPR023042">
    <property type="entry name" value="Peptidase_M17_leu_NH2_pept"/>
</dbReference>
<accession>B6V945</accession>
<evidence type="ECO:0000256" key="1">
    <source>
        <dbReference type="ARBA" id="ARBA00000135"/>
    </source>
</evidence>
<evidence type="ECO:0000256" key="9">
    <source>
        <dbReference type="ARBA" id="ARBA00022801"/>
    </source>
</evidence>
<dbReference type="GO" id="GO:0005737">
    <property type="term" value="C:cytoplasm"/>
    <property type="evidence" value="ECO:0007669"/>
    <property type="project" value="InterPro"/>
</dbReference>
<evidence type="ECO:0000256" key="2">
    <source>
        <dbReference type="ARBA" id="ARBA00001585"/>
    </source>
</evidence>
<comment type="catalytic activity">
    <reaction evidence="2">
        <text>Release of N-terminal proline from a peptide.</text>
        <dbReference type="EC" id="3.4.11.5"/>
    </reaction>
</comment>
<comment type="catalytic activity">
    <reaction evidence="19">
        <text>L-cysteinylglycine + H2O = L-cysteine + glycine</text>
        <dbReference type="Rhea" id="RHEA:28783"/>
        <dbReference type="ChEBI" id="CHEBI:15377"/>
        <dbReference type="ChEBI" id="CHEBI:35235"/>
        <dbReference type="ChEBI" id="CHEBI:57305"/>
        <dbReference type="ChEBI" id="CHEBI:61694"/>
    </reaction>
    <physiologicalReaction direction="left-to-right" evidence="19">
        <dbReference type="Rhea" id="RHEA:28784"/>
    </physiologicalReaction>
</comment>
<dbReference type="Gene3D" id="3.40.630.10">
    <property type="entry name" value="Zn peptidases"/>
    <property type="match status" value="1"/>
</dbReference>
<dbReference type="InterPro" id="IPR008283">
    <property type="entry name" value="Peptidase_M17_N"/>
</dbReference>
<dbReference type="SUPFAM" id="SSF53187">
    <property type="entry name" value="Zn-dependent exopeptidases"/>
    <property type="match status" value="1"/>
</dbReference>
<dbReference type="HOGENOM" id="CLU_013734_1_2_1"/>
<dbReference type="InterPro" id="IPR043472">
    <property type="entry name" value="Macro_dom-like"/>
</dbReference>
<evidence type="ECO:0000256" key="5">
    <source>
        <dbReference type="ARBA" id="ARBA00012568"/>
    </source>
</evidence>
<evidence type="ECO:0000256" key="11">
    <source>
        <dbReference type="ARBA" id="ARBA00023625"/>
    </source>
</evidence>
<evidence type="ECO:0000256" key="13">
    <source>
        <dbReference type="ARBA" id="ARBA00030930"/>
    </source>
</evidence>
<dbReference type="GO" id="GO:0030145">
    <property type="term" value="F:manganese ion binding"/>
    <property type="evidence" value="ECO:0007669"/>
    <property type="project" value="InterPro"/>
</dbReference>
<evidence type="ECO:0000256" key="10">
    <source>
        <dbReference type="ARBA" id="ARBA00023511"/>
    </source>
</evidence>
<comment type="catalytic activity">
    <reaction evidence="18">
        <text>S-benzyl-L-cysteinylglycine + H2O = S-benzyl-L-cysteine + glycine</text>
        <dbReference type="Rhea" id="RHEA:62568"/>
        <dbReference type="ChEBI" id="CHEBI:15377"/>
        <dbReference type="ChEBI" id="CHEBI:57305"/>
        <dbReference type="ChEBI" id="CHEBI:145802"/>
        <dbReference type="ChEBI" id="CHEBI:145803"/>
    </reaction>
    <physiologicalReaction direction="left-to-right" evidence="18">
        <dbReference type="Rhea" id="RHEA:62569"/>
    </physiologicalReaction>
</comment>
<dbReference type="HAMAP" id="MF_00181">
    <property type="entry name" value="Cytosol_peptidase_M17"/>
    <property type="match status" value="1"/>
</dbReference>
<dbReference type="GO" id="GO:0070006">
    <property type="term" value="F:metalloaminopeptidase activity"/>
    <property type="evidence" value="ECO:0007669"/>
    <property type="project" value="InterPro"/>
</dbReference>
<dbReference type="MEROPS" id="M17.001"/>
<evidence type="ECO:0000256" key="12">
    <source>
        <dbReference type="ARBA" id="ARBA00029605"/>
    </source>
</evidence>
<keyword evidence="8" id="KW-0645">Protease</keyword>
<dbReference type="EC" id="3.4.11.5" evidence="5"/>
<evidence type="ECO:0000259" key="20">
    <source>
        <dbReference type="PROSITE" id="PS00631"/>
    </source>
</evidence>
<evidence type="ECO:0000256" key="3">
    <source>
        <dbReference type="ARBA" id="ARBA00009528"/>
    </source>
</evidence>
<dbReference type="PRINTS" id="PR00481">
    <property type="entry name" value="LAMNOPPTDASE"/>
</dbReference>
<reference evidence="21" key="1">
    <citation type="journal article" date="2008" name="J. Shellfish Res.">
        <title>A leucine aminopeptidase gene of the Pacific oyster Crassostrea gigas exhibits an unusually high level of sequence variation, predicted to affect structure, and hence activity, of the enzyme.</title>
        <authorList>
            <person name="Wharam S.D."/>
            <person name="Wardill T.J."/>
            <person name="Goddard V."/>
            <person name="Donald K.M."/>
            <person name="Parry H."/>
            <person name="Pascoe P."/>
            <person name="Pickerill P."/>
            <person name="Smerdon G."/>
            <person name="Hawkins A.J.S."/>
        </authorList>
    </citation>
    <scope>NUCLEOTIDE SEQUENCE</scope>
</reference>
<dbReference type="PROSITE" id="PS00631">
    <property type="entry name" value="CYTOSOL_AP"/>
    <property type="match status" value="1"/>
</dbReference>
<evidence type="ECO:0000256" key="16">
    <source>
        <dbReference type="ARBA" id="ARBA00033172"/>
    </source>
</evidence>
<comment type="catalytic activity">
    <reaction evidence="10">
        <text>an S-substituted L-cysteinylglycine + H2O = an S-substituted L-cysteine + glycine</text>
        <dbReference type="Rhea" id="RHEA:60444"/>
        <dbReference type="ChEBI" id="CHEBI:15377"/>
        <dbReference type="ChEBI" id="CHEBI:57305"/>
        <dbReference type="ChEBI" id="CHEBI:58717"/>
        <dbReference type="ChEBI" id="CHEBI:143103"/>
        <dbReference type="EC" id="3.4.13.23"/>
    </reaction>
    <physiologicalReaction direction="left-to-right" evidence="10">
        <dbReference type="Rhea" id="RHEA:60445"/>
    </physiologicalReaction>
</comment>
<evidence type="ECO:0000256" key="6">
    <source>
        <dbReference type="ARBA" id="ARBA00014190"/>
    </source>
</evidence>
<sequence>MAASIVKRVSRVKKLNVSHISARYKLLTGSRHFSTSKQWNNALVLGVYENESTDSIDFTGTARKFDEKADGKISQLLLTVKKPLKCGKTRTLHAVDPEFSSVLVTCIGKRGEGYDELETVDKGRESIRAAVAKAVLQLRELGENEIEVDSCGDTEASAEGCHLALFSYDDLKAEKSRKPAVRISCATRYSQDKNSMEKEWRKGAILAEGQNLSRRLMEMPANLLTPTKFAEIIKEQLADKCEVLVRDKDWAESMKMGSFLSVARGSVEPPVFLEIEYKGRQSDSPLALVGKGVTFDTGGISIKPSQGMDAMRGDMGGAACVAGSLLSVSKLQLPVHVKAFIPLCENMPSGSATKPGDVVTAMNGKTIQVDNTDAEGRLILADALCYSEQFNPSLILDMATLTGAIDVALGAGAAGVFTNSENMWNKLQKASVRSGDRVWRMPLFNHYTKKITECQLADLNNIGGSRSGGACTAAAFLKEFVNNKNWLHLDIAGVMSNSGDVAYLGKGMSGRPTRTVIEFINLMSKETNNR</sequence>
<evidence type="ECO:0000256" key="8">
    <source>
        <dbReference type="ARBA" id="ARBA00022670"/>
    </source>
</evidence>
<dbReference type="EC" id="3.4.13.23" evidence="11"/>
<dbReference type="SUPFAM" id="SSF52949">
    <property type="entry name" value="Macro domain-like"/>
    <property type="match status" value="1"/>
</dbReference>
<evidence type="ECO:0000256" key="17">
    <source>
        <dbReference type="ARBA" id="ARBA00045966"/>
    </source>
</evidence>
<name>B6V945_MAGGI</name>
<evidence type="ECO:0000256" key="7">
    <source>
        <dbReference type="ARBA" id="ARBA00022438"/>
    </source>
</evidence>
<dbReference type="GO" id="GO:0006508">
    <property type="term" value="P:proteolysis"/>
    <property type="evidence" value="ECO:0007669"/>
    <property type="project" value="UniProtKB-KW"/>
</dbReference>
<dbReference type="InterPro" id="IPR011356">
    <property type="entry name" value="Leucine_aapep/pepB"/>
</dbReference>
<dbReference type="CDD" id="cd00433">
    <property type="entry name" value="Peptidase_M17"/>
    <property type="match status" value="1"/>
</dbReference>
<comment type="similarity">
    <text evidence="3">Belongs to the peptidase M17 family.</text>
</comment>
<gene>
    <name evidence="21" type="primary">LAP</name>
</gene>
<protein>
    <recommendedName>
        <fullName evidence="6">Cytosol aminopeptidase</fullName>
        <ecNumber evidence="4">3.4.11.1</ecNumber>
        <ecNumber evidence="5">3.4.11.5</ecNumber>
        <ecNumber evidence="11">3.4.13.23</ecNumber>
    </recommendedName>
    <alternativeName>
        <fullName evidence="14">Cysteinylglycine-S-conjugate dipeptidase</fullName>
    </alternativeName>
    <alternativeName>
        <fullName evidence="15">Leucine aminopeptidase 3</fullName>
    </alternativeName>
    <alternativeName>
        <fullName evidence="16">Leucyl aminopeptidase</fullName>
    </alternativeName>
    <alternativeName>
        <fullName evidence="13">Proline aminopeptidase</fullName>
    </alternativeName>
    <alternativeName>
        <fullName evidence="12">Prolyl aminopeptidase</fullName>
    </alternativeName>
</protein>
<comment type="catalytic activity">
    <reaction evidence="1">
        <text>Release of an N-terminal amino acid, Xaa-|-Yaa-, in which Xaa is preferably Leu, but may be other amino acids including Pro although not Arg or Lys, and Yaa may be Pro. Amino acid amides and methyl esters are also readily hydrolyzed, but rates on arylamides are exceedingly low.</text>
        <dbReference type="EC" id="3.4.11.1"/>
    </reaction>
</comment>
<dbReference type="PANTHER" id="PTHR11963">
    <property type="entry name" value="LEUCINE AMINOPEPTIDASE-RELATED"/>
    <property type="match status" value="1"/>
</dbReference>
<evidence type="ECO:0000313" key="21">
    <source>
        <dbReference type="EMBL" id="ACJ05335.1"/>
    </source>
</evidence>
<evidence type="ECO:0000256" key="19">
    <source>
        <dbReference type="ARBA" id="ARBA00049107"/>
    </source>
</evidence>
<dbReference type="InterPro" id="IPR000819">
    <property type="entry name" value="Peptidase_M17_C"/>
</dbReference>
<evidence type="ECO:0000256" key="14">
    <source>
        <dbReference type="ARBA" id="ARBA00030997"/>
    </source>
</evidence>
<evidence type="ECO:0000256" key="15">
    <source>
        <dbReference type="ARBA" id="ARBA00031564"/>
    </source>
</evidence>
<keyword evidence="7 21" id="KW-0031">Aminopeptidase</keyword>
<dbReference type="PANTHER" id="PTHR11963:SF23">
    <property type="entry name" value="CYTOSOL AMINOPEPTIDASE"/>
    <property type="match status" value="1"/>
</dbReference>
<dbReference type="Gene3D" id="3.40.220.10">
    <property type="entry name" value="Leucine Aminopeptidase, subunit E, domain 1"/>
    <property type="match status" value="1"/>
</dbReference>
<evidence type="ECO:0000256" key="4">
    <source>
        <dbReference type="ARBA" id="ARBA00012565"/>
    </source>
</evidence>
<dbReference type="EC" id="3.4.11.1" evidence="4"/>
<dbReference type="AlphaFoldDB" id="B6V945"/>